<sequence>MVEGNIGAVRFPMPDFGRVSAAEVVALPRPAFQAVG</sequence>
<gene>
    <name evidence="1" type="ORF">SAMN05428983_2919</name>
</gene>
<dbReference type="AlphaFoldDB" id="A0A7Z7BNJ8"/>
<proteinExistence type="predicted"/>
<protein>
    <submittedName>
        <fullName evidence="1">Uncharacterized protein</fullName>
    </submittedName>
</protein>
<dbReference type="EMBL" id="FNEW01000002">
    <property type="protein sequence ID" value="SDJ81019.1"/>
    <property type="molecule type" value="Genomic_DNA"/>
</dbReference>
<accession>A0A7Z7BNJ8</accession>
<dbReference type="Proteomes" id="UP000198917">
    <property type="component" value="Unassembled WGS sequence"/>
</dbReference>
<name>A0A7Z7BNJ8_9HYPH</name>
<evidence type="ECO:0000313" key="2">
    <source>
        <dbReference type="Proteomes" id="UP000198917"/>
    </source>
</evidence>
<comment type="caution">
    <text evidence="1">The sequence shown here is derived from an EMBL/GenBank/DDBJ whole genome shotgun (WGS) entry which is preliminary data.</text>
</comment>
<evidence type="ECO:0000313" key="1">
    <source>
        <dbReference type="EMBL" id="SDJ81019.1"/>
    </source>
</evidence>
<reference evidence="1 2" key="1">
    <citation type="submission" date="2016-10" db="EMBL/GenBank/DDBJ databases">
        <authorList>
            <person name="Varghese N."/>
            <person name="Submissions S."/>
        </authorList>
    </citation>
    <scope>NUCLEOTIDE SEQUENCE [LARGE SCALE GENOMIC DNA]</scope>
    <source>
        <strain evidence="1 2">PDC82</strain>
    </source>
</reference>
<organism evidence="1 2">
    <name type="scientific">Agrobacterium fabrum</name>
    <dbReference type="NCBI Taxonomy" id="1176649"/>
    <lineage>
        <taxon>Bacteria</taxon>
        <taxon>Pseudomonadati</taxon>
        <taxon>Pseudomonadota</taxon>
        <taxon>Alphaproteobacteria</taxon>
        <taxon>Hyphomicrobiales</taxon>
        <taxon>Rhizobiaceae</taxon>
        <taxon>Rhizobium/Agrobacterium group</taxon>
        <taxon>Agrobacterium</taxon>
        <taxon>Agrobacterium tumefaciens complex</taxon>
    </lineage>
</organism>